<name>A0A6I4W2F2_9ACTN</name>
<comment type="caution">
    <text evidence="4">The sequence shown here is derived from an EMBL/GenBank/DDBJ whole genome shotgun (WGS) entry which is preliminary data.</text>
</comment>
<dbReference type="GO" id="GO:0016747">
    <property type="term" value="F:acyltransferase activity, transferring groups other than amino-acyl groups"/>
    <property type="evidence" value="ECO:0007669"/>
    <property type="project" value="InterPro"/>
</dbReference>
<gene>
    <name evidence="4" type="ORF">GQ466_12035</name>
</gene>
<dbReference type="PROSITE" id="PS51186">
    <property type="entry name" value="GNAT"/>
    <property type="match status" value="1"/>
</dbReference>
<feature type="domain" description="N-acetyltransferase" evidence="3">
    <location>
        <begin position="8"/>
        <end position="152"/>
    </location>
</feature>
<evidence type="ECO:0000259" key="3">
    <source>
        <dbReference type="PROSITE" id="PS51186"/>
    </source>
</evidence>
<keyword evidence="2" id="KW-0012">Acyltransferase</keyword>
<evidence type="ECO:0000313" key="4">
    <source>
        <dbReference type="EMBL" id="MXQ64769.1"/>
    </source>
</evidence>
<dbReference type="Proteomes" id="UP000431901">
    <property type="component" value="Unassembled WGS sequence"/>
</dbReference>
<dbReference type="Gene3D" id="3.40.630.30">
    <property type="match status" value="1"/>
</dbReference>
<dbReference type="EMBL" id="WUTW01000002">
    <property type="protein sequence ID" value="MXQ64769.1"/>
    <property type="molecule type" value="Genomic_DNA"/>
</dbReference>
<dbReference type="InterPro" id="IPR050832">
    <property type="entry name" value="Bact_Acetyltransf"/>
</dbReference>
<protein>
    <submittedName>
        <fullName evidence="4">GNAT family N-acetyltransferase</fullName>
    </submittedName>
</protein>
<dbReference type="OrthoDB" id="9803233at2"/>
<evidence type="ECO:0000313" key="5">
    <source>
        <dbReference type="Proteomes" id="UP000431901"/>
    </source>
</evidence>
<dbReference type="InterPro" id="IPR000182">
    <property type="entry name" value="GNAT_dom"/>
</dbReference>
<reference evidence="4 5" key="1">
    <citation type="submission" date="2019-12" db="EMBL/GenBank/DDBJ databases">
        <title>Nocardia macrotermitis sp. nov. and Nocardia aurantia sp. nov., isolated from the gut of the fungus growing-termite Macrotermes natalensis.</title>
        <authorList>
            <person name="Christine B."/>
            <person name="Rene B."/>
        </authorList>
    </citation>
    <scope>NUCLEOTIDE SEQUENCE [LARGE SCALE GENOMIC DNA]</scope>
    <source>
        <strain evidence="4 5">DSM 102126</strain>
    </source>
</reference>
<evidence type="ECO:0000256" key="2">
    <source>
        <dbReference type="ARBA" id="ARBA00023315"/>
    </source>
</evidence>
<dbReference type="AlphaFoldDB" id="A0A6I4W2F2"/>
<dbReference type="PANTHER" id="PTHR43877">
    <property type="entry name" value="AMINOALKYLPHOSPHONATE N-ACETYLTRANSFERASE-RELATED-RELATED"/>
    <property type="match status" value="1"/>
</dbReference>
<dbReference type="SUPFAM" id="SSF55729">
    <property type="entry name" value="Acyl-CoA N-acyltransferases (Nat)"/>
    <property type="match status" value="1"/>
</dbReference>
<dbReference type="RefSeq" id="WP_161102947.1">
    <property type="nucleotide sequence ID" value="NZ_JBHLYI010000001.1"/>
</dbReference>
<proteinExistence type="predicted"/>
<dbReference type="CDD" id="cd04301">
    <property type="entry name" value="NAT_SF"/>
    <property type="match status" value="1"/>
</dbReference>
<sequence length="160" mass="17712">MKIIEDDLSTPEIADFLRHHLADMNALTPPESVHALDLEALRAPEITFWSVRDGSSVAACGALKRLTPTHAELKSMRTDPTRQRTGLASRLLTHIINEATARGYNRLSLETGSAAPYLPARRLYEKFGFTYCAPFADYTPDPNSVHMTKPLRAAIPAPNQ</sequence>
<accession>A0A6I4W2F2</accession>
<dbReference type="InterPro" id="IPR016181">
    <property type="entry name" value="Acyl_CoA_acyltransferase"/>
</dbReference>
<dbReference type="PANTHER" id="PTHR43877:SF5">
    <property type="entry name" value="BLL8307 PROTEIN"/>
    <property type="match status" value="1"/>
</dbReference>
<organism evidence="4 5">
    <name type="scientific">Actinomadura rayongensis</name>
    <dbReference type="NCBI Taxonomy" id="1429076"/>
    <lineage>
        <taxon>Bacteria</taxon>
        <taxon>Bacillati</taxon>
        <taxon>Actinomycetota</taxon>
        <taxon>Actinomycetes</taxon>
        <taxon>Streptosporangiales</taxon>
        <taxon>Thermomonosporaceae</taxon>
        <taxon>Actinomadura</taxon>
    </lineage>
</organism>
<evidence type="ECO:0000256" key="1">
    <source>
        <dbReference type="ARBA" id="ARBA00022679"/>
    </source>
</evidence>
<keyword evidence="1 4" id="KW-0808">Transferase</keyword>
<dbReference type="Pfam" id="PF00583">
    <property type="entry name" value="Acetyltransf_1"/>
    <property type="match status" value="1"/>
</dbReference>
<keyword evidence="5" id="KW-1185">Reference proteome</keyword>